<sequence>MENGNVLELLFVPQFETPTRRVYFCSDFMDITYVRGTMLSLLQSTGILNEDFVYEKPIYFKVTRYDLYPIVFVLRDDNLKLCRLKDDHLFACCTFGRNLRVKKKKIEYICRTDEDIQLQSMASRSSRTCEIQTCLLADNEFTYLQFPHSDHQITECDLCAARIQNTEERITPITTETTLQTLTLTTRPTTKITSIATSEVTKFPTEITSRLTTTETTFLSSEKTLLHEATTEGATLPSTEKNFSYNNRKNYTTSNNETNTTDNRKNYDANY</sequence>
<evidence type="ECO:0000313" key="3">
    <source>
        <dbReference type="Proteomes" id="UP000507470"/>
    </source>
</evidence>
<organism evidence="2 3">
    <name type="scientific">Mytilus coruscus</name>
    <name type="common">Sea mussel</name>
    <dbReference type="NCBI Taxonomy" id="42192"/>
    <lineage>
        <taxon>Eukaryota</taxon>
        <taxon>Metazoa</taxon>
        <taxon>Spiralia</taxon>
        <taxon>Lophotrochozoa</taxon>
        <taxon>Mollusca</taxon>
        <taxon>Bivalvia</taxon>
        <taxon>Autobranchia</taxon>
        <taxon>Pteriomorphia</taxon>
        <taxon>Mytilida</taxon>
        <taxon>Mytiloidea</taxon>
        <taxon>Mytilidae</taxon>
        <taxon>Mytilinae</taxon>
        <taxon>Mytilus</taxon>
    </lineage>
</organism>
<dbReference type="Proteomes" id="UP000507470">
    <property type="component" value="Unassembled WGS sequence"/>
</dbReference>
<feature type="compositionally biased region" description="Basic and acidic residues" evidence="1">
    <location>
        <begin position="262"/>
        <end position="271"/>
    </location>
</feature>
<gene>
    <name evidence="2" type="ORF">MCOR_12862</name>
</gene>
<reference evidence="2 3" key="1">
    <citation type="submission" date="2020-06" db="EMBL/GenBank/DDBJ databases">
        <authorList>
            <person name="Li R."/>
            <person name="Bekaert M."/>
        </authorList>
    </citation>
    <scope>NUCLEOTIDE SEQUENCE [LARGE SCALE GENOMIC DNA]</scope>
    <source>
        <strain evidence="3">wild</strain>
    </source>
</reference>
<feature type="compositionally biased region" description="Polar residues" evidence="1">
    <location>
        <begin position="232"/>
        <end position="249"/>
    </location>
</feature>
<keyword evidence="3" id="KW-1185">Reference proteome</keyword>
<protein>
    <submittedName>
        <fullName evidence="2">Uncharacterized protein</fullName>
    </submittedName>
</protein>
<accession>A0A6J8AZL8</accession>
<proteinExistence type="predicted"/>
<dbReference type="AlphaFoldDB" id="A0A6J8AZL8"/>
<evidence type="ECO:0000313" key="2">
    <source>
        <dbReference type="EMBL" id="CAC5376115.1"/>
    </source>
</evidence>
<name>A0A6J8AZL8_MYTCO</name>
<feature type="compositionally biased region" description="Low complexity" evidence="1">
    <location>
        <begin position="250"/>
        <end position="261"/>
    </location>
</feature>
<evidence type="ECO:0000256" key="1">
    <source>
        <dbReference type="SAM" id="MobiDB-lite"/>
    </source>
</evidence>
<dbReference type="EMBL" id="CACVKT020002176">
    <property type="protein sequence ID" value="CAC5376115.1"/>
    <property type="molecule type" value="Genomic_DNA"/>
</dbReference>
<feature type="region of interest" description="Disordered" evidence="1">
    <location>
        <begin position="229"/>
        <end position="271"/>
    </location>
</feature>